<accession>K0RMC4</accession>
<dbReference type="InterPro" id="IPR046341">
    <property type="entry name" value="SET_dom_sf"/>
</dbReference>
<organism evidence="2 3">
    <name type="scientific">Thalassiosira oceanica</name>
    <name type="common">Marine diatom</name>
    <dbReference type="NCBI Taxonomy" id="159749"/>
    <lineage>
        <taxon>Eukaryota</taxon>
        <taxon>Sar</taxon>
        <taxon>Stramenopiles</taxon>
        <taxon>Ochrophyta</taxon>
        <taxon>Bacillariophyta</taxon>
        <taxon>Coscinodiscophyceae</taxon>
        <taxon>Thalassiosirophycidae</taxon>
        <taxon>Thalassiosirales</taxon>
        <taxon>Thalassiosiraceae</taxon>
        <taxon>Thalassiosira</taxon>
    </lineage>
</organism>
<keyword evidence="1" id="KW-1133">Transmembrane helix</keyword>
<proteinExistence type="predicted"/>
<gene>
    <name evidence="2" type="ORF">THAOC_25450</name>
</gene>
<evidence type="ECO:0000256" key="1">
    <source>
        <dbReference type="SAM" id="Phobius"/>
    </source>
</evidence>
<keyword evidence="1" id="KW-0812">Transmembrane</keyword>
<dbReference type="AlphaFoldDB" id="K0RMC4"/>
<dbReference type="Gene3D" id="3.90.1410.10">
    <property type="entry name" value="set domain protein methyltransferase, domain 1"/>
    <property type="match status" value="1"/>
</dbReference>
<comment type="caution">
    <text evidence="2">The sequence shown here is derived from an EMBL/GenBank/DDBJ whole genome shotgun (WGS) entry which is preliminary data.</text>
</comment>
<reference evidence="2 3" key="1">
    <citation type="journal article" date="2012" name="Genome Biol.">
        <title>Genome and low-iron response of an oceanic diatom adapted to chronic iron limitation.</title>
        <authorList>
            <person name="Lommer M."/>
            <person name="Specht M."/>
            <person name="Roy A.S."/>
            <person name="Kraemer L."/>
            <person name="Andreson R."/>
            <person name="Gutowska M.A."/>
            <person name="Wolf J."/>
            <person name="Bergner S.V."/>
            <person name="Schilhabel M.B."/>
            <person name="Klostermeier U.C."/>
            <person name="Beiko R.G."/>
            <person name="Rosenstiel P."/>
            <person name="Hippler M."/>
            <person name="Laroche J."/>
        </authorList>
    </citation>
    <scope>NUCLEOTIDE SEQUENCE [LARGE SCALE GENOMIC DNA]</scope>
    <source>
        <strain evidence="2 3">CCMP1005</strain>
    </source>
</reference>
<dbReference type="Proteomes" id="UP000266841">
    <property type="component" value="Unassembled WGS sequence"/>
</dbReference>
<feature type="transmembrane region" description="Helical" evidence="1">
    <location>
        <begin position="31"/>
        <end position="55"/>
    </location>
</feature>
<dbReference type="EMBL" id="AGNL01035125">
    <property type="protein sequence ID" value="EJK54883.1"/>
    <property type="molecule type" value="Genomic_DNA"/>
</dbReference>
<evidence type="ECO:0000313" key="3">
    <source>
        <dbReference type="Proteomes" id="UP000266841"/>
    </source>
</evidence>
<dbReference type="SUPFAM" id="SSF82199">
    <property type="entry name" value="SET domain"/>
    <property type="match status" value="1"/>
</dbReference>
<protein>
    <submittedName>
        <fullName evidence="2">Uncharacterized protein</fullName>
    </submittedName>
</protein>
<name>K0RMC4_THAOC</name>
<keyword evidence="1" id="KW-0472">Membrane</keyword>
<evidence type="ECO:0000313" key="2">
    <source>
        <dbReference type="EMBL" id="EJK54883.1"/>
    </source>
</evidence>
<keyword evidence="3" id="KW-1185">Reference proteome</keyword>
<sequence>MVRIGIGRSGTNRRSNGEAVPRIILRNASNCGLLAIPFFAALTFAIIFHVGVFVADIIPSRHASDDSDVDVLTDDLISWVKSNGAFIDDRISIRRVDPADPTSPRGIFADRGSFEKGEKLFSIPTELIYDGKPRTVKQNVGKRWKDDHHDCGTTYEIHDAMLSGATPYGRYLAAQPRRYVPGYFRRLHKLDDFSFKALCC</sequence>